<evidence type="ECO:0000259" key="2">
    <source>
        <dbReference type="PROSITE" id="PS50943"/>
    </source>
</evidence>
<dbReference type="RefSeq" id="WP_014971288.1">
    <property type="nucleotide sequence ID" value="NZ_JASBQV010000001.1"/>
</dbReference>
<sequence>MRTIGNKIKNLRLQKGLTQEELGERTDLSKGYISQIEREISSPSIETLFSLLEVLGISAKDFFDEDTLNQKVVYTEKDVTSYADPEQGYHVTWLIPESNEKEMEPVLLHLAPGGAFKAYEPSGSETFVFVLEGRVTLRLGHESFIATQGETFYYKASEIHQLRNESETDTKVLVTATDSYL</sequence>
<gene>
    <name evidence="3" type="ORF">QK289_01550</name>
</gene>
<dbReference type="Gene3D" id="1.10.260.40">
    <property type="entry name" value="lambda repressor-like DNA-binding domains"/>
    <property type="match status" value="1"/>
</dbReference>
<evidence type="ECO:0000256" key="1">
    <source>
        <dbReference type="ARBA" id="ARBA00023125"/>
    </source>
</evidence>
<dbReference type="CDD" id="cd00093">
    <property type="entry name" value="HTH_XRE"/>
    <property type="match status" value="1"/>
</dbReference>
<dbReference type="InterPro" id="IPR013096">
    <property type="entry name" value="Cupin_2"/>
</dbReference>
<accession>A0ABT6QYA9</accession>
<evidence type="ECO:0000313" key="4">
    <source>
        <dbReference type="Proteomes" id="UP001243286"/>
    </source>
</evidence>
<keyword evidence="4" id="KW-1185">Reference proteome</keyword>
<comment type="caution">
    <text evidence="3">The sequence shown here is derived from an EMBL/GenBank/DDBJ whole genome shotgun (WGS) entry which is preliminary data.</text>
</comment>
<dbReference type="SUPFAM" id="SSF47413">
    <property type="entry name" value="lambda repressor-like DNA-binding domains"/>
    <property type="match status" value="1"/>
</dbReference>
<dbReference type="Gene3D" id="2.60.120.10">
    <property type="entry name" value="Jelly Rolls"/>
    <property type="match status" value="1"/>
</dbReference>
<keyword evidence="1" id="KW-0238">DNA-binding</keyword>
<dbReference type="SUPFAM" id="SSF51182">
    <property type="entry name" value="RmlC-like cupins"/>
    <property type="match status" value="1"/>
</dbReference>
<dbReference type="Pfam" id="PF07883">
    <property type="entry name" value="Cupin_2"/>
    <property type="match status" value="1"/>
</dbReference>
<dbReference type="InterPro" id="IPR050807">
    <property type="entry name" value="TransReg_Diox_bact_type"/>
</dbReference>
<feature type="domain" description="HTH cro/C1-type" evidence="2">
    <location>
        <begin position="8"/>
        <end position="62"/>
    </location>
</feature>
<dbReference type="InterPro" id="IPR001387">
    <property type="entry name" value="Cro/C1-type_HTH"/>
</dbReference>
<dbReference type="SMART" id="SM00530">
    <property type="entry name" value="HTH_XRE"/>
    <property type="match status" value="1"/>
</dbReference>
<dbReference type="InterPro" id="IPR011051">
    <property type="entry name" value="RmlC_Cupin_sf"/>
</dbReference>
<proteinExistence type="predicted"/>
<dbReference type="PROSITE" id="PS50943">
    <property type="entry name" value="HTH_CROC1"/>
    <property type="match status" value="1"/>
</dbReference>
<organism evidence="3 4">
    <name type="scientific">Exiguobacterium antarcticum</name>
    <dbReference type="NCBI Taxonomy" id="132920"/>
    <lineage>
        <taxon>Bacteria</taxon>
        <taxon>Bacillati</taxon>
        <taxon>Bacillota</taxon>
        <taxon>Bacilli</taxon>
        <taxon>Bacillales</taxon>
        <taxon>Bacillales Family XII. Incertae Sedis</taxon>
        <taxon>Exiguobacterium</taxon>
    </lineage>
</organism>
<protein>
    <submittedName>
        <fullName evidence="3">XRE family transcriptional regulator</fullName>
    </submittedName>
</protein>
<reference evidence="3 4" key="1">
    <citation type="submission" date="2023-04" db="EMBL/GenBank/DDBJ databases">
        <title>Antarctic isolates genomes.</title>
        <authorList>
            <person name="Dimov S.G."/>
        </authorList>
    </citation>
    <scope>NUCLEOTIDE SEQUENCE [LARGE SCALE GENOMIC DNA]</scope>
    <source>
        <strain evidence="3 4">AL19</strain>
    </source>
</reference>
<dbReference type="PANTHER" id="PTHR46797:SF2">
    <property type="entry name" value="TRANSCRIPTIONAL REGULATOR"/>
    <property type="match status" value="1"/>
</dbReference>
<dbReference type="InterPro" id="IPR014710">
    <property type="entry name" value="RmlC-like_jellyroll"/>
</dbReference>
<dbReference type="Pfam" id="PF01381">
    <property type="entry name" value="HTH_3"/>
    <property type="match status" value="1"/>
</dbReference>
<dbReference type="CDD" id="cd02209">
    <property type="entry name" value="cupin_XRE_C"/>
    <property type="match status" value="1"/>
</dbReference>
<dbReference type="Proteomes" id="UP001243286">
    <property type="component" value="Unassembled WGS sequence"/>
</dbReference>
<dbReference type="EMBL" id="JASBQV010000001">
    <property type="protein sequence ID" value="MDI3233674.1"/>
    <property type="molecule type" value="Genomic_DNA"/>
</dbReference>
<dbReference type="PANTHER" id="PTHR46797">
    <property type="entry name" value="HTH-TYPE TRANSCRIPTIONAL REGULATOR"/>
    <property type="match status" value="1"/>
</dbReference>
<dbReference type="InterPro" id="IPR010982">
    <property type="entry name" value="Lambda_DNA-bd_dom_sf"/>
</dbReference>
<name>A0ABT6QYA9_9BACL</name>
<evidence type="ECO:0000313" key="3">
    <source>
        <dbReference type="EMBL" id="MDI3233674.1"/>
    </source>
</evidence>